<proteinExistence type="predicted"/>
<reference evidence="3 4" key="1">
    <citation type="submission" date="2019-02" db="EMBL/GenBank/DDBJ databases">
        <title>Pedobacter sp. RP-1-13 sp. nov., isolated from Arctic soil.</title>
        <authorList>
            <person name="Dahal R.H."/>
        </authorList>
    </citation>
    <scope>NUCLEOTIDE SEQUENCE [LARGE SCALE GENOMIC DNA]</scope>
    <source>
        <strain evidence="3 4">RP-1-13</strain>
    </source>
</reference>
<feature type="domain" description="Putative collagen-binding" evidence="1">
    <location>
        <begin position="378"/>
        <end position="469"/>
    </location>
</feature>
<name>A0A4R0MTH5_9SPHI</name>
<dbReference type="InterPro" id="IPR024749">
    <property type="entry name" value="Collagen-bd_put"/>
</dbReference>
<evidence type="ECO:0000313" key="3">
    <source>
        <dbReference type="EMBL" id="TCC90017.1"/>
    </source>
</evidence>
<dbReference type="SUPFAM" id="SSF51445">
    <property type="entry name" value="(Trans)glycosidases"/>
    <property type="match status" value="1"/>
</dbReference>
<dbReference type="OrthoDB" id="59486at2"/>
<comment type="caution">
    <text evidence="3">The sequence shown here is derived from an EMBL/GenBank/DDBJ whole genome shotgun (WGS) entry which is preliminary data.</text>
</comment>
<evidence type="ECO:0000259" key="1">
    <source>
        <dbReference type="Pfam" id="PF12904"/>
    </source>
</evidence>
<protein>
    <submittedName>
        <fullName evidence="3">DUF4038 domain-containing protein</fullName>
    </submittedName>
</protein>
<dbReference type="PANTHER" id="PTHR37836">
    <property type="entry name" value="LMO1036 PROTEIN"/>
    <property type="match status" value="1"/>
</dbReference>
<evidence type="ECO:0000259" key="2">
    <source>
        <dbReference type="Pfam" id="PF13204"/>
    </source>
</evidence>
<dbReference type="Pfam" id="PF12904">
    <property type="entry name" value="Collagen_bind_2"/>
    <property type="match status" value="1"/>
</dbReference>
<dbReference type="PROSITE" id="PS51257">
    <property type="entry name" value="PROKAR_LIPOPROTEIN"/>
    <property type="match status" value="1"/>
</dbReference>
<organism evidence="3 4">
    <name type="scientific">Pedobacter frigiditerrae</name>
    <dbReference type="NCBI Taxonomy" id="2530452"/>
    <lineage>
        <taxon>Bacteria</taxon>
        <taxon>Pseudomonadati</taxon>
        <taxon>Bacteroidota</taxon>
        <taxon>Sphingobacteriia</taxon>
        <taxon>Sphingobacteriales</taxon>
        <taxon>Sphingobacteriaceae</taxon>
        <taxon>Pedobacter</taxon>
    </lineage>
</organism>
<gene>
    <name evidence="3" type="ORF">EZ428_12035</name>
</gene>
<accession>A0A4R0MTH5</accession>
<dbReference type="InterPro" id="IPR017853">
    <property type="entry name" value="GH"/>
</dbReference>
<dbReference type="PANTHER" id="PTHR37836:SF3">
    <property type="entry name" value="ENDOGLUCANASE"/>
    <property type="match status" value="1"/>
</dbReference>
<evidence type="ECO:0000313" key="4">
    <source>
        <dbReference type="Proteomes" id="UP000292884"/>
    </source>
</evidence>
<feature type="domain" description="Apiosidase-like catalytic" evidence="2">
    <location>
        <begin position="39"/>
        <end position="375"/>
    </location>
</feature>
<dbReference type="Gene3D" id="3.20.20.80">
    <property type="entry name" value="Glycosidases"/>
    <property type="match status" value="1"/>
</dbReference>
<dbReference type="AlphaFoldDB" id="A0A4R0MTH5"/>
<sequence>MKLKQIILILLIALAIYSCRQEKKIERIISKDPKSLQISENKRYLMTGDGKPFFWLGDTGWLLFNRLTREEAVKYLEDRKQKGFNVVQAMVLHDVPSRNVYLDSSLVHSDVSKPAVTEGNDFKDSLQYDYWDHVDYIVDEAAKRGIYMAMVPVWGTNVKDKRVKEAQAGPYAKFLATRYKDKWNIIWLNGGDIRGSDQMKVWKAIGENLRANDPNHLITFHPRGRTASSDWFHNADWLDFNMVQSGHRNYIQDTIKSEKNHFGPDNWKYIDVDYNLKPIKPTIDGEPSYEDIPYGLHDPSKPRWNDNDVRRYGYWSVFAGAFGYTYGHNSIMQFYKKTDPKPAYGPHDEWFVAINSPGAKQMIHLKNLMLSRSYFDRVPDQTLIAGTNGERYERVLATRGAAYVMAYTYTGKDFSINMGKIEGAKVKASWYDPRTGETTVIGEVENKRVQNFNPPAEPKDGNDWVLILDKI</sequence>
<dbReference type="EMBL" id="SJSK01000003">
    <property type="protein sequence ID" value="TCC90017.1"/>
    <property type="molecule type" value="Genomic_DNA"/>
</dbReference>
<dbReference type="InterPro" id="IPR025277">
    <property type="entry name" value="Apiosidase-like_cat_dom"/>
</dbReference>
<keyword evidence="4" id="KW-1185">Reference proteome</keyword>
<dbReference type="Proteomes" id="UP000292884">
    <property type="component" value="Unassembled WGS sequence"/>
</dbReference>
<dbReference type="RefSeq" id="WP_131553422.1">
    <property type="nucleotide sequence ID" value="NZ_SJSK01000003.1"/>
</dbReference>
<dbReference type="Pfam" id="PF13204">
    <property type="entry name" value="Apiosidase"/>
    <property type="match status" value="1"/>
</dbReference>